<accession>A0A0P9CF20</accession>
<dbReference type="STRING" id="381306.AN478_03050"/>
<dbReference type="PANTHER" id="PTHR33525">
    <property type="match status" value="1"/>
</dbReference>
<feature type="domain" description="EAL" evidence="1">
    <location>
        <begin position="1"/>
        <end position="206"/>
    </location>
</feature>
<evidence type="ECO:0000259" key="1">
    <source>
        <dbReference type="PROSITE" id="PS50883"/>
    </source>
</evidence>
<dbReference type="PIRSF" id="PIRSF003180">
    <property type="entry name" value="DiGMPpdiest_YuxH"/>
    <property type="match status" value="1"/>
</dbReference>
<evidence type="ECO:0000313" key="3">
    <source>
        <dbReference type="EMBL" id="SCY31517.1"/>
    </source>
</evidence>
<dbReference type="AlphaFoldDB" id="A0A0P9CF20"/>
<dbReference type="InterPro" id="IPR035919">
    <property type="entry name" value="EAL_sf"/>
</dbReference>
<reference evidence="4" key="1">
    <citation type="submission" date="2016-10" db="EMBL/GenBank/DDBJ databases">
        <authorList>
            <person name="Varghese N."/>
        </authorList>
    </citation>
    <scope>NUCLEOTIDE SEQUENCE [LARGE SCALE GENOMIC DNA]</scope>
    <source>
        <strain evidence="4">HL 19</strain>
    </source>
</reference>
<dbReference type="Proteomes" id="UP000183104">
    <property type="component" value="Unassembled WGS sequence"/>
</dbReference>
<dbReference type="Pfam" id="PF08668">
    <property type="entry name" value="HDOD"/>
    <property type="match status" value="1"/>
</dbReference>
<proteinExistence type="predicted"/>
<dbReference type="RefSeq" id="WP_054965147.1">
    <property type="nucleotide sequence ID" value="NZ_FMUN01000004.1"/>
</dbReference>
<evidence type="ECO:0000313" key="4">
    <source>
        <dbReference type="Proteomes" id="UP000183104"/>
    </source>
</evidence>
<dbReference type="Gene3D" id="3.20.20.450">
    <property type="entry name" value="EAL domain"/>
    <property type="match status" value="1"/>
</dbReference>
<dbReference type="InterPro" id="IPR052340">
    <property type="entry name" value="RNase_Y/CdgJ"/>
</dbReference>
<dbReference type="OrthoDB" id="9804751at2"/>
<name>A0A0P9CF20_9GAMM</name>
<dbReference type="PROSITE" id="PS50883">
    <property type="entry name" value="EAL"/>
    <property type="match status" value="1"/>
</dbReference>
<dbReference type="InterPro" id="IPR014408">
    <property type="entry name" value="dGMP_Pdiesterase_EAL/HD-GYP"/>
</dbReference>
<dbReference type="PROSITE" id="PS51833">
    <property type="entry name" value="HDOD"/>
    <property type="match status" value="1"/>
</dbReference>
<dbReference type="InterPro" id="IPR001633">
    <property type="entry name" value="EAL_dom"/>
</dbReference>
<dbReference type="SUPFAM" id="SSF141868">
    <property type="entry name" value="EAL domain-like"/>
    <property type="match status" value="1"/>
</dbReference>
<gene>
    <name evidence="3" type="ORF">SAMN05661077_1810</name>
</gene>
<feature type="domain" description="HDOD" evidence="2">
    <location>
        <begin position="200"/>
        <end position="384"/>
    </location>
</feature>
<evidence type="ECO:0000259" key="2">
    <source>
        <dbReference type="PROSITE" id="PS51833"/>
    </source>
</evidence>
<dbReference type="PANTHER" id="PTHR33525:SF4">
    <property type="entry name" value="CYCLIC DI-GMP PHOSPHODIESTERASE CDGJ"/>
    <property type="match status" value="1"/>
</dbReference>
<dbReference type="InterPro" id="IPR013976">
    <property type="entry name" value="HDOD"/>
</dbReference>
<dbReference type="EMBL" id="FMUN01000004">
    <property type="protein sequence ID" value="SCY31517.1"/>
    <property type="molecule type" value="Genomic_DNA"/>
</dbReference>
<protein>
    <submittedName>
        <fullName evidence="3">EAL and modified HD-GYP domain-containing signal transduction protein</fullName>
    </submittedName>
</protein>
<organism evidence="3 4">
    <name type="scientific">Thiohalorhabdus denitrificans</name>
    <dbReference type="NCBI Taxonomy" id="381306"/>
    <lineage>
        <taxon>Bacteria</taxon>
        <taxon>Pseudomonadati</taxon>
        <taxon>Pseudomonadota</taxon>
        <taxon>Gammaproteobacteria</taxon>
        <taxon>Thiohalorhabdales</taxon>
        <taxon>Thiohalorhabdaceae</taxon>
        <taxon>Thiohalorhabdus</taxon>
    </lineage>
</organism>
<dbReference type="SUPFAM" id="SSF109604">
    <property type="entry name" value="HD-domain/PDEase-like"/>
    <property type="match status" value="1"/>
</dbReference>
<sequence length="399" mass="43753">MAHTLIARQPILDARLRVFAYEILYREPESPDRAPRGTADAASFSVLVDLFTSVDLERFLGGHRAFLNLTRTALLRLAEHPVGVGRLVVEVLESVPADEGVQAAIRGLRREGLEVALDDFHLDGGHQALVPLADYIKVDIRALGPGELAEHMQALREAPARLVAEKVETQEEWERCRELGFDLFQGYFFARPETTRHHRIPTNRAQVLRLVARLQDPQVGLEELAELVSQDAALSYRLLRLINSAYAPEGEKVGTIQGAAALLGVEGLRAWGTWLALALLDDTPTELRVVTLARARMCAMLAPEAGMAEEQGFLVGLLSTLDALMDTTMGRALTPLPLVGEVRAALVHRAGPGGRLLDAVEAHEHGDWAFLERAGWDPERLAEAHVAATAWAEELKATV</sequence>
<dbReference type="Pfam" id="PF00563">
    <property type="entry name" value="EAL"/>
    <property type="match status" value="1"/>
</dbReference>
<keyword evidence="4" id="KW-1185">Reference proteome</keyword>
<dbReference type="Gene3D" id="1.10.3210.10">
    <property type="entry name" value="Hypothetical protein af1432"/>
    <property type="match status" value="1"/>
</dbReference>
<dbReference type="SMART" id="SM00052">
    <property type="entry name" value="EAL"/>
    <property type="match status" value="1"/>
</dbReference>